<sequence>MSDKYEFVNLSYLQSIAGDDESIINELITIFLDQIPEFTDGLDQSFKEGDWRNVAAIAHKAKSSVLSMGMEELGNVDLKNLELIAKEIFVQEVKKKSAPTEKEIKEAEKLEKNLKGYDEERQKWVNENTKPEKVAELIERFNTTIRKAEKELKTEIKE</sequence>
<keyword evidence="1" id="KW-0597">Phosphoprotein</keyword>
<organism evidence="4 5">
    <name type="scientific">Marinilabilia salmonicolor</name>
    <dbReference type="NCBI Taxonomy" id="989"/>
    <lineage>
        <taxon>Bacteria</taxon>
        <taxon>Pseudomonadati</taxon>
        <taxon>Bacteroidota</taxon>
        <taxon>Bacteroidia</taxon>
        <taxon>Marinilabiliales</taxon>
        <taxon>Marinilabiliaceae</taxon>
        <taxon>Marinilabilia</taxon>
    </lineage>
</organism>
<feature type="modified residue" description="Phosphohistidine" evidence="1">
    <location>
        <position position="59"/>
    </location>
</feature>
<dbReference type="RefSeq" id="WP_114437876.1">
    <property type="nucleotide sequence ID" value="NZ_QPIZ01000028.1"/>
</dbReference>
<feature type="domain" description="HPt" evidence="3">
    <location>
        <begin position="20"/>
        <end position="117"/>
    </location>
</feature>
<dbReference type="Gene3D" id="1.20.120.160">
    <property type="entry name" value="HPT domain"/>
    <property type="match status" value="1"/>
</dbReference>
<reference evidence="4 5" key="1">
    <citation type="submission" date="2018-07" db="EMBL/GenBank/DDBJ databases">
        <title>Freshwater and sediment microbial communities from various areas in North America, analyzing microbe dynamics in response to fracking.</title>
        <authorList>
            <person name="Lamendella R."/>
        </authorList>
    </citation>
    <scope>NUCLEOTIDE SEQUENCE [LARGE SCALE GENOMIC DNA]</scope>
    <source>
        <strain evidence="4 5">160A</strain>
    </source>
</reference>
<dbReference type="InterPro" id="IPR008207">
    <property type="entry name" value="Sig_transdc_His_kin_Hpt_dom"/>
</dbReference>
<evidence type="ECO:0000313" key="4">
    <source>
        <dbReference type="EMBL" id="RCW29408.1"/>
    </source>
</evidence>
<dbReference type="GO" id="GO:0004672">
    <property type="term" value="F:protein kinase activity"/>
    <property type="evidence" value="ECO:0007669"/>
    <property type="project" value="UniProtKB-ARBA"/>
</dbReference>
<gene>
    <name evidence="4" type="ORF">DFO77_1288</name>
</gene>
<dbReference type="Pfam" id="PF01627">
    <property type="entry name" value="Hpt"/>
    <property type="match status" value="1"/>
</dbReference>
<dbReference type="EMBL" id="QPIZ01000028">
    <property type="protein sequence ID" value="RCW29408.1"/>
    <property type="molecule type" value="Genomic_DNA"/>
</dbReference>
<dbReference type="SUPFAM" id="SSF47226">
    <property type="entry name" value="Histidine-containing phosphotransfer domain, HPT domain"/>
    <property type="match status" value="1"/>
</dbReference>
<accession>A0A368UKW7</accession>
<proteinExistence type="predicted"/>
<keyword evidence="5" id="KW-1185">Reference proteome</keyword>
<keyword evidence="2" id="KW-0175">Coiled coil</keyword>
<name>A0A368UKW7_9BACT</name>
<evidence type="ECO:0000256" key="1">
    <source>
        <dbReference type="PROSITE-ProRule" id="PRU00110"/>
    </source>
</evidence>
<evidence type="ECO:0000313" key="5">
    <source>
        <dbReference type="Proteomes" id="UP000252733"/>
    </source>
</evidence>
<feature type="coiled-coil region" evidence="2">
    <location>
        <begin position="100"/>
        <end position="158"/>
    </location>
</feature>
<dbReference type="InterPro" id="IPR036641">
    <property type="entry name" value="HPT_dom_sf"/>
</dbReference>
<dbReference type="PROSITE" id="PS50894">
    <property type="entry name" value="HPT"/>
    <property type="match status" value="1"/>
</dbReference>
<dbReference type="AlphaFoldDB" id="A0A368UKW7"/>
<comment type="caution">
    <text evidence="4">The sequence shown here is derived from an EMBL/GenBank/DDBJ whole genome shotgun (WGS) entry which is preliminary data.</text>
</comment>
<dbReference type="GO" id="GO:0000160">
    <property type="term" value="P:phosphorelay signal transduction system"/>
    <property type="evidence" value="ECO:0007669"/>
    <property type="project" value="InterPro"/>
</dbReference>
<evidence type="ECO:0000256" key="2">
    <source>
        <dbReference type="SAM" id="Coils"/>
    </source>
</evidence>
<evidence type="ECO:0000259" key="3">
    <source>
        <dbReference type="PROSITE" id="PS50894"/>
    </source>
</evidence>
<dbReference type="Proteomes" id="UP000252733">
    <property type="component" value="Unassembled WGS sequence"/>
</dbReference>
<protein>
    <submittedName>
        <fullName evidence="4">Hpt domain-containing protein</fullName>
    </submittedName>
</protein>